<dbReference type="WBParaSite" id="DME_0000772001-mRNA-1">
    <property type="protein sequence ID" value="DME_0000772001-mRNA-1"/>
    <property type="gene ID" value="DME_0000772001"/>
</dbReference>
<dbReference type="Gene3D" id="1.10.10.1210">
    <property type="entry name" value="MAGE homology domain, winged helix WH2 motif"/>
    <property type="match status" value="1"/>
</dbReference>
<evidence type="ECO:0000313" key="4">
    <source>
        <dbReference type="Proteomes" id="UP000274756"/>
    </source>
</evidence>
<organism evidence="3 5">
    <name type="scientific">Dracunculus medinensis</name>
    <name type="common">Guinea worm</name>
    <dbReference type="NCBI Taxonomy" id="318479"/>
    <lineage>
        <taxon>Eukaryota</taxon>
        <taxon>Metazoa</taxon>
        <taxon>Ecdysozoa</taxon>
        <taxon>Nematoda</taxon>
        <taxon>Chromadorea</taxon>
        <taxon>Rhabditida</taxon>
        <taxon>Spirurina</taxon>
        <taxon>Dracunculoidea</taxon>
        <taxon>Dracunculidae</taxon>
        <taxon>Dracunculus</taxon>
    </lineage>
</organism>
<keyword evidence="4" id="KW-1185">Reference proteome</keyword>
<dbReference type="PANTHER" id="PTHR11736:SF14">
    <property type="entry name" value="NSE3 HOMOLOG, SMC5-SMC6 COMPLEX COMPONENT"/>
    <property type="match status" value="1"/>
</dbReference>
<dbReference type="EMBL" id="UYYG01000038">
    <property type="protein sequence ID" value="VDN51965.1"/>
    <property type="molecule type" value="Genomic_DNA"/>
</dbReference>
<dbReference type="InterPro" id="IPR037445">
    <property type="entry name" value="MAGE"/>
</dbReference>
<gene>
    <name evidence="2" type="ORF">DME_LOCUS1938</name>
</gene>
<proteinExistence type="predicted"/>
<evidence type="ECO:0000313" key="2">
    <source>
        <dbReference type="EMBL" id="VDN51965.1"/>
    </source>
</evidence>
<evidence type="ECO:0000313" key="5">
    <source>
        <dbReference type="WBParaSite" id="DME_0000772001-mRNA-1"/>
    </source>
</evidence>
<dbReference type="PANTHER" id="PTHR11736">
    <property type="entry name" value="MELANOMA-ASSOCIATED ANTIGEN MAGE ANTIGEN"/>
    <property type="match status" value="1"/>
</dbReference>
<dbReference type="Proteomes" id="UP000038040">
    <property type="component" value="Unplaced"/>
</dbReference>
<dbReference type="SMART" id="SM01373">
    <property type="entry name" value="MAGE"/>
    <property type="match status" value="1"/>
</dbReference>
<dbReference type="Proteomes" id="UP000274756">
    <property type="component" value="Unassembled WGS sequence"/>
</dbReference>
<evidence type="ECO:0000259" key="1">
    <source>
        <dbReference type="PROSITE" id="PS50838"/>
    </source>
</evidence>
<evidence type="ECO:0000313" key="3">
    <source>
        <dbReference type="Proteomes" id="UP000038040"/>
    </source>
</evidence>
<sequence>MSSTKSSTANLNLRRRQISNFLPQNYGKSEQSEETKGIIKDSDLRGIFPKTTSKDTRQRIMEQLIERLDSIFGIKLVSISNEQINYWIAKNNLSIDVGTFFSGNSFYSIEEEAKYGILISALMFLFMAKNPKLVNSTVTENALLSFLHKMGFDGNDISKKNIIDIAKLISPKPSAEFVSKGWISYEKLVDKNGVETVIYKWGPRAHAVINPLEILKLFCKIDKSELESWKNHYDLAMEWRNRRNESNLLRNSYLF</sequence>
<dbReference type="AlphaFoldDB" id="A0A0N4UJ98"/>
<name>A0A0N4UJ98_DRAME</name>
<dbReference type="PROSITE" id="PS50838">
    <property type="entry name" value="MAGE"/>
    <property type="match status" value="1"/>
</dbReference>
<reference evidence="2 4" key="2">
    <citation type="submission" date="2018-11" db="EMBL/GenBank/DDBJ databases">
        <authorList>
            <consortium name="Pathogen Informatics"/>
        </authorList>
    </citation>
    <scope>NUCLEOTIDE SEQUENCE [LARGE SCALE GENOMIC DNA]</scope>
</reference>
<dbReference type="OrthoDB" id="205198at2759"/>
<dbReference type="Pfam" id="PF01454">
    <property type="entry name" value="MAGE"/>
    <property type="match status" value="1"/>
</dbReference>
<dbReference type="STRING" id="318479.A0A0N4UJ98"/>
<accession>A0A0N4UJ98</accession>
<feature type="domain" description="MAGE" evidence="1">
    <location>
        <begin position="199"/>
        <end position="236"/>
    </location>
</feature>
<protein>
    <submittedName>
        <fullName evidence="5">MAGE domain-containing protein</fullName>
    </submittedName>
</protein>
<dbReference type="InterPro" id="IPR002190">
    <property type="entry name" value="MHD_dom"/>
</dbReference>
<dbReference type="GO" id="GO:0005634">
    <property type="term" value="C:nucleus"/>
    <property type="evidence" value="ECO:0007669"/>
    <property type="project" value="TreeGrafter"/>
</dbReference>
<dbReference type="InterPro" id="IPR041899">
    <property type="entry name" value="MAGE_WH2"/>
</dbReference>
<reference evidence="5" key="1">
    <citation type="submission" date="2016-04" db="UniProtKB">
        <authorList>
            <consortium name="WormBaseParasite"/>
        </authorList>
    </citation>
    <scope>IDENTIFICATION</scope>
</reference>